<reference evidence="1 2" key="1">
    <citation type="submission" date="2024-10" db="EMBL/GenBank/DDBJ databases">
        <title>The Natural Products Discovery Center: Release of the First 8490 Sequenced Strains for Exploring Actinobacteria Biosynthetic Diversity.</title>
        <authorList>
            <person name="Kalkreuter E."/>
            <person name="Kautsar S.A."/>
            <person name="Yang D."/>
            <person name="Bader C.D."/>
            <person name="Teijaro C.N."/>
            <person name="Fluegel L."/>
            <person name="Davis C.M."/>
            <person name="Simpson J.R."/>
            <person name="Lauterbach L."/>
            <person name="Steele A.D."/>
            <person name="Gui C."/>
            <person name="Meng S."/>
            <person name="Li G."/>
            <person name="Viehrig K."/>
            <person name="Ye F."/>
            <person name="Su P."/>
            <person name="Kiefer A.F."/>
            <person name="Nichols A."/>
            <person name="Cepeda A.J."/>
            <person name="Yan W."/>
            <person name="Fan B."/>
            <person name="Jiang Y."/>
            <person name="Adhikari A."/>
            <person name="Zheng C.-J."/>
            <person name="Schuster L."/>
            <person name="Cowan T.M."/>
            <person name="Smanski M.J."/>
            <person name="Chevrette M.G."/>
            <person name="De Carvalho L.P.S."/>
            <person name="Shen B."/>
        </authorList>
    </citation>
    <scope>NUCLEOTIDE SEQUENCE [LARGE SCALE GENOMIC DNA]</scope>
    <source>
        <strain evidence="1 2">NPDC000087</strain>
    </source>
</reference>
<comment type="caution">
    <text evidence="1">The sequence shown here is derived from an EMBL/GenBank/DDBJ whole genome shotgun (WGS) entry which is preliminary data.</text>
</comment>
<accession>A0ABW6W6H4</accession>
<evidence type="ECO:0000313" key="2">
    <source>
        <dbReference type="Proteomes" id="UP001602245"/>
    </source>
</evidence>
<proteinExistence type="predicted"/>
<evidence type="ECO:0000313" key="1">
    <source>
        <dbReference type="EMBL" id="MFF5288907.1"/>
    </source>
</evidence>
<dbReference type="RefSeq" id="WP_387696479.1">
    <property type="nucleotide sequence ID" value="NZ_JBIAZU010000001.1"/>
</dbReference>
<dbReference type="EMBL" id="JBIAZU010000001">
    <property type="protein sequence ID" value="MFF5288907.1"/>
    <property type="molecule type" value="Genomic_DNA"/>
</dbReference>
<organism evidence="1 2">
    <name type="scientific">Paractinoplanes globisporus</name>
    <dbReference type="NCBI Taxonomy" id="113565"/>
    <lineage>
        <taxon>Bacteria</taxon>
        <taxon>Bacillati</taxon>
        <taxon>Actinomycetota</taxon>
        <taxon>Actinomycetes</taxon>
        <taxon>Micromonosporales</taxon>
        <taxon>Micromonosporaceae</taxon>
        <taxon>Paractinoplanes</taxon>
    </lineage>
</organism>
<keyword evidence="2" id="KW-1185">Reference proteome</keyword>
<sequence length="241" mass="25671">MLLIFAPAACGRHAEQPPTAGDQPILVIENYSGLAPAAERFALPGYVLLADGTALSRAEDQGIVLSATRRRLSTDQIHEVYGGAARANLFRSHEYRQDAILDASAMVIRITSTKGSYQTVVVQPDTREGGARGRVVDFASGVLEAGSPDGVYAPDRVAAIVVGDSDDTADVRPWPLAVPADKMPGFPARPCLIVSGAGVRPLLDGARTATFHTRWSSGDRPLSLRVRPLLPYEHDCADLTS</sequence>
<gene>
    <name evidence="1" type="ORF">ACFY35_05675</name>
</gene>
<dbReference type="Proteomes" id="UP001602245">
    <property type="component" value="Unassembled WGS sequence"/>
</dbReference>
<protein>
    <submittedName>
        <fullName evidence="1">Uncharacterized protein</fullName>
    </submittedName>
</protein>
<name>A0ABW6W6H4_9ACTN</name>